<dbReference type="EMBL" id="AP017369">
    <property type="protein sequence ID" value="BAU94370.1"/>
    <property type="molecule type" value="Genomic_DNA"/>
</dbReference>
<dbReference type="KEGG" id="csur:N24_0108"/>
<gene>
    <name evidence="1" type="ORF">N24_0108</name>
</gene>
<dbReference type="Proteomes" id="UP000218244">
    <property type="component" value="Chromosome"/>
</dbReference>
<dbReference type="RefSeq" id="WP_096453420.1">
    <property type="nucleotide sequence ID" value="NZ_AP017369.1"/>
</dbReference>
<protein>
    <recommendedName>
        <fullName evidence="3">Transaldolase</fullName>
    </recommendedName>
</protein>
<keyword evidence="2" id="KW-1185">Reference proteome</keyword>
<accession>A0A160PQ77</accession>
<name>A0A160PQ77_9CORY</name>
<reference evidence="1 2" key="1">
    <citation type="submission" date="2016-02" db="EMBL/GenBank/DDBJ databases">
        <title>Corynebacterium glutamicum N24 whole genome sequencing project.</title>
        <authorList>
            <person name="Matsutani M."/>
            <person name="Nangtapong N."/>
            <person name="Yakushi T."/>
            <person name="Matsushita K."/>
        </authorList>
    </citation>
    <scope>NUCLEOTIDE SEQUENCE [LARGE SCALE GENOMIC DNA]</scope>
    <source>
        <strain evidence="1 2">N24</strain>
    </source>
</reference>
<evidence type="ECO:0000313" key="2">
    <source>
        <dbReference type="Proteomes" id="UP000218244"/>
    </source>
</evidence>
<organism evidence="1 2">
    <name type="scientific">Corynebacterium suranareeae</name>
    <dbReference type="NCBI Taxonomy" id="2506452"/>
    <lineage>
        <taxon>Bacteria</taxon>
        <taxon>Bacillati</taxon>
        <taxon>Actinomycetota</taxon>
        <taxon>Actinomycetes</taxon>
        <taxon>Mycobacteriales</taxon>
        <taxon>Corynebacteriaceae</taxon>
        <taxon>Corynebacterium</taxon>
    </lineage>
</organism>
<proteinExistence type="predicted"/>
<evidence type="ECO:0008006" key="3">
    <source>
        <dbReference type="Google" id="ProtNLM"/>
    </source>
</evidence>
<dbReference type="AlphaFoldDB" id="A0A160PQ77"/>
<evidence type="ECO:0000313" key="1">
    <source>
        <dbReference type="EMBL" id="BAU94370.1"/>
    </source>
</evidence>
<sequence length="272" mass="29645">MSTLQQITKFFDDAAIFPPGLAPLREAVQAHIARRDDPVSQVVGPFIVPVAKLAEAATYAGGEKLDVSVILNSTEVDLLVETAKKYSNIEIVAVEAKIVDGLEGIAEIRERLASTSIFVELPADLVSADNLKYLRTLGAGLKFRTGGIRQELFPTSQQLIDVLALAIRTEIPFKLTAGLHRAMRYKDEKTGFQHFGFLNVAAAVKELQSGHGVEAALQILDSDDAQQVIEVVSRDQQWRTSFQSFGTCSIAEPLETLADIGFIDTTIFDIEG</sequence>